<dbReference type="OrthoDB" id="9790209at2"/>
<feature type="transmembrane region" description="Helical" evidence="7">
    <location>
        <begin position="304"/>
        <end position="323"/>
    </location>
</feature>
<proteinExistence type="predicted"/>
<feature type="transmembrane region" description="Helical" evidence="7">
    <location>
        <begin position="132"/>
        <end position="156"/>
    </location>
</feature>
<evidence type="ECO:0000313" key="9">
    <source>
        <dbReference type="EMBL" id="AFM25900.1"/>
    </source>
</evidence>
<dbReference type="PATRIC" id="fig|706587.4.peg.3687"/>
<dbReference type="Proteomes" id="UP000006055">
    <property type="component" value="Chromosome"/>
</dbReference>
<dbReference type="GO" id="GO:0022857">
    <property type="term" value="F:transmembrane transporter activity"/>
    <property type="evidence" value="ECO:0007669"/>
    <property type="project" value="TreeGrafter"/>
</dbReference>
<evidence type="ECO:0000256" key="1">
    <source>
        <dbReference type="ARBA" id="ARBA00004429"/>
    </source>
</evidence>
<organism evidence="9 10">
    <name type="scientific">Desulfomonile tiedjei (strain ATCC 49306 / DSM 6799 / DCB-1)</name>
    <dbReference type="NCBI Taxonomy" id="706587"/>
    <lineage>
        <taxon>Bacteria</taxon>
        <taxon>Pseudomonadati</taxon>
        <taxon>Thermodesulfobacteriota</taxon>
        <taxon>Desulfomonilia</taxon>
        <taxon>Desulfomonilales</taxon>
        <taxon>Desulfomonilaceae</taxon>
        <taxon>Desulfomonile</taxon>
    </lineage>
</organism>
<dbReference type="RefSeq" id="WP_014811035.1">
    <property type="nucleotide sequence ID" value="NC_018025.1"/>
</dbReference>
<feature type="transmembrane region" description="Helical" evidence="7">
    <location>
        <begin position="162"/>
        <end position="188"/>
    </location>
</feature>
<dbReference type="InterPro" id="IPR010656">
    <property type="entry name" value="DctM"/>
</dbReference>
<feature type="transmembrane region" description="Helical" evidence="7">
    <location>
        <begin position="48"/>
        <end position="67"/>
    </location>
</feature>
<keyword evidence="4 7" id="KW-0812">Transmembrane</keyword>
<keyword evidence="6 7" id="KW-0472">Membrane</keyword>
<dbReference type="InterPro" id="IPR004681">
    <property type="entry name" value="TRAP_DctM"/>
</dbReference>
<gene>
    <name evidence="9" type="ordered locus">Desti_3241</name>
</gene>
<dbReference type="PIRSF" id="PIRSF006066">
    <property type="entry name" value="HI0050"/>
    <property type="match status" value="1"/>
</dbReference>
<keyword evidence="5 7" id="KW-1133">Transmembrane helix</keyword>
<feature type="transmembrane region" description="Helical" evidence="7">
    <location>
        <begin position="209"/>
        <end position="229"/>
    </location>
</feature>
<feature type="domain" description="TRAP C4-dicarboxylate transport system permease DctM subunit" evidence="8">
    <location>
        <begin position="5"/>
        <end position="409"/>
    </location>
</feature>
<sequence>MIWGVVILFTCLVLGFPIYLGLLAGGLYILVIAYHIPVDMVVIGLYDGVAKFTLLAVPYFLLAGALMENSSISRRLVDCTVPWLVRVRGGFPIAGIIANEIFGAISGSSAAATATIGRVMFPEITKTNGERFALGLLTSAGALAIIMPPSINMILFATATNVSIGALFLAGVVPAAILGGCLAVYIFLVSPRPDVSQRFDLKVAVHKTIQGLSALSFPIVILGGIYTGIFTPTEAGAFSAVYAFLLPAVLYRELGWKQIVSSIKDTTRLSAQIFILIASSTVFSQALTVARVPDMLVPLVGDLGQFWFLVILNLVLLIVGCFFDPTSAVLVLAPVVAPIANALGIDLLHLGIVFTINLAIGMFTPPFGLNLFVMQSIFKKRLEEIARAIPPFFGVFLVALVIITYFPQLYLWLPRIWLGHTGQ</sequence>
<comment type="subcellular location">
    <subcellularLocation>
        <location evidence="1">Cell inner membrane</location>
        <topology evidence="1">Multi-pass membrane protein</topology>
    </subcellularLocation>
</comment>
<feature type="transmembrane region" description="Helical" evidence="7">
    <location>
        <begin position="235"/>
        <end position="252"/>
    </location>
</feature>
<feature type="transmembrane region" description="Helical" evidence="7">
    <location>
        <begin position="328"/>
        <end position="345"/>
    </location>
</feature>
<dbReference type="GO" id="GO:0005886">
    <property type="term" value="C:plasma membrane"/>
    <property type="evidence" value="ECO:0007669"/>
    <property type="project" value="UniProtKB-SubCell"/>
</dbReference>
<keyword evidence="3" id="KW-0997">Cell inner membrane</keyword>
<dbReference type="AlphaFoldDB" id="I4C8K9"/>
<dbReference type="HOGENOM" id="CLU_019824_4_1_7"/>
<dbReference type="KEGG" id="dti:Desti_3241"/>
<dbReference type="NCBIfam" id="TIGR00786">
    <property type="entry name" value="dctM"/>
    <property type="match status" value="1"/>
</dbReference>
<evidence type="ECO:0000256" key="4">
    <source>
        <dbReference type="ARBA" id="ARBA00022692"/>
    </source>
</evidence>
<evidence type="ECO:0000256" key="2">
    <source>
        <dbReference type="ARBA" id="ARBA00022475"/>
    </source>
</evidence>
<accession>I4C8K9</accession>
<evidence type="ECO:0000256" key="3">
    <source>
        <dbReference type="ARBA" id="ARBA00022519"/>
    </source>
</evidence>
<keyword evidence="2" id="KW-1003">Cell membrane</keyword>
<feature type="transmembrane region" description="Helical" evidence="7">
    <location>
        <begin position="273"/>
        <end position="292"/>
    </location>
</feature>
<evidence type="ECO:0000256" key="7">
    <source>
        <dbReference type="SAM" id="Phobius"/>
    </source>
</evidence>
<evidence type="ECO:0000313" key="10">
    <source>
        <dbReference type="Proteomes" id="UP000006055"/>
    </source>
</evidence>
<evidence type="ECO:0000256" key="6">
    <source>
        <dbReference type="ARBA" id="ARBA00023136"/>
    </source>
</evidence>
<dbReference type="PANTHER" id="PTHR33362">
    <property type="entry name" value="SIALIC ACID TRAP TRANSPORTER PERMEASE PROTEIN SIAT-RELATED"/>
    <property type="match status" value="1"/>
</dbReference>
<dbReference type="PANTHER" id="PTHR33362:SF5">
    <property type="entry name" value="C4-DICARBOXYLATE TRAP TRANSPORTER LARGE PERMEASE PROTEIN DCTM"/>
    <property type="match status" value="1"/>
</dbReference>
<evidence type="ECO:0000256" key="5">
    <source>
        <dbReference type="ARBA" id="ARBA00022989"/>
    </source>
</evidence>
<protein>
    <submittedName>
        <fullName evidence="9">TRAP transporter, DctM subunit</fullName>
    </submittedName>
</protein>
<dbReference type="eggNOG" id="COG1593">
    <property type="taxonomic scope" value="Bacteria"/>
</dbReference>
<feature type="transmembrane region" description="Helical" evidence="7">
    <location>
        <begin position="351"/>
        <end position="373"/>
    </location>
</feature>
<name>I4C8K9_DESTA</name>
<dbReference type="Pfam" id="PF06808">
    <property type="entry name" value="DctM"/>
    <property type="match status" value="1"/>
</dbReference>
<dbReference type="EMBL" id="CP003360">
    <property type="protein sequence ID" value="AFM25900.1"/>
    <property type="molecule type" value="Genomic_DNA"/>
</dbReference>
<evidence type="ECO:0000259" key="8">
    <source>
        <dbReference type="Pfam" id="PF06808"/>
    </source>
</evidence>
<feature type="transmembrane region" description="Helical" evidence="7">
    <location>
        <begin position="7"/>
        <end position="36"/>
    </location>
</feature>
<reference evidence="10" key="1">
    <citation type="submission" date="2012-06" db="EMBL/GenBank/DDBJ databases">
        <title>Complete sequence of chromosome of Desulfomonile tiedjei DSM 6799.</title>
        <authorList>
            <person name="Lucas S."/>
            <person name="Copeland A."/>
            <person name="Lapidus A."/>
            <person name="Glavina del Rio T."/>
            <person name="Dalin E."/>
            <person name="Tice H."/>
            <person name="Bruce D."/>
            <person name="Goodwin L."/>
            <person name="Pitluck S."/>
            <person name="Peters L."/>
            <person name="Ovchinnikova G."/>
            <person name="Zeytun A."/>
            <person name="Lu M."/>
            <person name="Kyrpides N."/>
            <person name="Mavromatis K."/>
            <person name="Ivanova N."/>
            <person name="Brettin T."/>
            <person name="Detter J.C."/>
            <person name="Han C."/>
            <person name="Larimer F."/>
            <person name="Land M."/>
            <person name="Hauser L."/>
            <person name="Markowitz V."/>
            <person name="Cheng J.-F."/>
            <person name="Hugenholtz P."/>
            <person name="Woyke T."/>
            <person name="Wu D."/>
            <person name="Spring S."/>
            <person name="Schroeder M."/>
            <person name="Brambilla E."/>
            <person name="Klenk H.-P."/>
            <person name="Eisen J.A."/>
        </authorList>
    </citation>
    <scope>NUCLEOTIDE SEQUENCE [LARGE SCALE GENOMIC DNA]</scope>
    <source>
        <strain evidence="10">ATCC 49306 / DSM 6799 / DCB-1</strain>
    </source>
</reference>
<feature type="transmembrane region" description="Helical" evidence="7">
    <location>
        <begin position="385"/>
        <end position="406"/>
    </location>
</feature>
<keyword evidence="10" id="KW-1185">Reference proteome</keyword>
<dbReference type="STRING" id="706587.Desti_3241"/>